<proteinExistence type="predicted"/>
<evidence type="ECO:0000313" key="2">
    <source>
        <dbReference type="Proteomes" id="UP001470230"/>
    </source>
</evidence>
<evidence type="ECO:0000313" key="1">
    <source>
        <dbReference type="EMBL" id="KAK8842016.1"/>
    </source>
</evidence>
<protein>
    <submittedName>
        <fullName evidence="1">Uncharacterized protein</fullName>
    </submittedName>
</protein>
<organism evidence="1 2">
    <name type="scientific">Tritrichomonas musculus</name>
    <dbReference type="NCBI Taxonomy" id="1915356"/>
    <lineage>
        <taxon>Eukaryota</taxon>
        <taxon>Metamonada</taxon>
        <taxon>Parabasalia</taxon>
        <taxon>Tritrichomonadida</taxon>
        <taxon>Tritrichomonadidae</taxon>
        <taxon>Tritrichomonas</taxon>
    </lineage>
</organism>
<name>A0ABR2H841_9EUKA</name>
<gene>
    <name evidence="1" type="ORF">M9Y10_026231</name>
</gene>
<keyword evidence="2" id="KW-1185">Reference proteome</keyword>
<dbReference type="EMBL" id="JAPFFF010000039">
    <property type="protein sequence ID" value="KAK8842016.1"/>
    <property type="molecule type" value="Genomic_DNA"/>
</dbReference>
<reference evidence="1 2" key="1">
    <citation type="submission" date="2024-04" db="EMBL/GenBank/DDBJ databases">
        <title>Tritrichomonas musculus Genome.</title>
        <authorList>
            <person name="Alves-Ferreira E."/>
            <person name="Grigg M."/>
            <person name="Lorenzi H."/>
            <person name="Galac M."/>
        </authorList>
    </citation>
    <scope>NUCLEOTIDE SEQUENCE [LARGE SCALE GENOMIC DNA]</scope>
    <source>
        <strain evidence="1 2">EAF2021</strain>
    </source>
</reference>
<sequence>MMSNYIDGRKPDIQNAKEGRLREIIQRCRTEDLAERPSFNEIIPSILSKEMYEAFRIAEEEVELYMLDEERKSTRSTYEKSKNNVRVKV</sequence>
<dbReference type="Proteomes" id="UP001470230">
    <property type="component" value="Unassembled WGS sequence"/>
</dbReference>
<comment type="caution">
    <text evidence="1">The sequence shown here is derived from an EMBL/GenBank/DDBJ whole genome shotgun (WGS) entry which is preliminary data.</text>
</comment>
<accession>A0ABR2H841</accession>